<dbReference type="Gene3D" id="3.40.50.1110">
    <property type="entry name" value="SGNH hydrolase"/>
    <property type="match status" value="1"/>
</dbReference>
<evidence type="ECO:0000313" key="3">
    <source>
        <dbReference type="EMBL" id="AMK12835.1"/>
    </source>
</evidence>
<dbReference type="EMBL" id="SOBK01000017">
    <property type="protein sequence ID" value="TDT82062.1"/>
    <property type="molecule type" value="Genomic_DNA"/>
</dbReference>
<evidence type="ECO:0000259" key="2">
    <source>
        <dbReference type="Pfam" id="PF13472"/>
    </source>
</evidence>
<keyword evidence="5" id="KW-1185">Reference proteome</keyword>
<dbReference type="KEGG" id="dej:AWY79_17860"/>
<reference evidence="3 5" key="1">
    <citation type="journal article" date="2016" name="Front. Microbiol.">
        <title>Genome Sequence of the Piezophilic, Mesophilic Sulfate-Reducing Bacterium Desulfovibrio indicus J2T.</title>
        <authorList>
            <person name="Cao J."/>
            <person name="Maignien L."/>
            <person name="Shao Z."/>
            <person name="Alain K."/>
            <person name="Jebbar M."/>
        </authorList>
    </citation>
    <scope>NUCLEOTIDE SEQUENCE [LARGE SCALE GENOMIC DNA]</scope>
    <source>
        <strain evidence="3 5">J2</strain>
    </source>
</reference>
<dbReference type="InterPro" id="IPR013830">
    <property type="entry name" value="SGNH_hydro"/>
</dbReference>
<dbReference type="Proteomes" id="UP000055611">
    <property type="component" value="Chromosome"/>
</dbReference>
<dbReference type="SUPFAM" id="SSF52266">
    <property type="entry name" value="SGNH hydrolase"/>
    <property type="match status" value="1"/>
</dbReference>
<accession>A0A126QTR6</accession>
<name>A0A126QTR6_9BACT</name>
<evidence type="ECO:0000313" key="4">
    <source>
        <dbReference type="EMBL" id="TDT82062.1"/>
    </source>
</evidence>
<dbReference type="GO" id="GO:0016788">
    <property type="term" value="F:hydrolase activity, acting on ester bonds"/>
    <property type="evidence" value="ECO:0007669"/>
    <property type="project" value="UniProtKB-ARBA"/>
</dbReference>
<gene>
    <name evidence="3" type="ORF">AWY79_17860</name>
    <name evidence="4" type="ORF">EDC59_11741</name>
</gene>
<keyword evidence="1" id="KW-0812">Transmembrane</keyword>
<reference evidence="4 6" key="2">
    <citation type="submission" date="2019-03" db="EMBL/GenBank/DDBJ databases">
        <title>Genomic Encyclopedia of Type Strains, Phase IV (KMG-IV): sequencing the most valuable type-strain genomes for metagenomic binning, comparative biology and taxonomic classification.</title>
        <authorList>
            <person name="Goeker M."/>
        </authorList>
    </citation>
    <scope>NUCLEOTIDE SEQUENCE [LARGE SCALE GENOMIC DNA]</scope>
    <source>
        <strain evidence="4 6">DSM 101483</strain>
    </source>
</reference>
<dbReference type="InterPro" id="IPR036514">
    <property type="entry name" value="SGNH_hydro_sf"/>
</dbReference>
<dbReference type="OrthoDB" id="5465066at2"/>
<dbReference type="EMBL" id="CP014206">
    <property type="protein sequence ID" value="AMK12835.1"/>
    <property type="molecule type" value="Genomic_DNA"/>
</dbReference>
<feature type="domain" description="SGNH hydrolase-type esterase" evidence="2">
    <location>
        <begin position="97"/>
        <end position="337"/>
    </location>
</feature>
<dbReference type="InterPro" id="IPR051532">
    <property type="entry name" value="Ester_Hydrolysis_Enzymes"/>
</dbReference>
<evidence type="ECO:0000313" key="5">
    <source>
        <dbReference type="Proteomes" id="UP000055611"/>
    </source>
</evidence>
<dbReference type="CDD" id="cd00229">
    <property type="entry name" value="SGNH_hydrolase"/>
    <property type="match status" value="1"/>
</dbReference>
<dbReference type="Pfam" id="PF13472">
    <property type="entry name" value="Lipase_GDSL_2"/>
    <property type="match status" value="1"/>
</dbReference>
<protein>
    <submittedName>
        <fullName evidence="4">GDSL-like lipase/acylhydrolase family protein</fullName>
    </submittedName>
</protein>
<dbReference type="Proteomes" id="UP000295506">
    <property type="component" value="Unassembled WGS sequence"/>
</dbReference>
<sequence length="353" mass="39616">MSGENNPFEKHARAIGVLFGCLLLLAVAGGAWLGYRALAQDAKRGYERHIVLRECSPLSETRHSAWNSDEQYVRRCDDNGFIEPSRVHDDPELEIVFLGASTTECLHNPEDQRFPYLAGRLLEERTNRRVNAYNGGKSGSTANHSVLALLGKVVPMHPDAAVLMHGINDAMFLMLAGDYWAPHARRSMLQDKDYNPVKAWVLERELGHRFLDMPKTDYDPYRGKPATLNVEAMTAQFAAMEELFVFICRKYAITPVLMTQFNRLTLDSDAYREATAARLKDFSIEYDDFQRAYAAINETTRRVAAEQGVLLVDLAARIPGTPEYMYDSVHLTEKGTAAVADIVAQALSAELVR</sequence>
<organism evidence="4 6">
    <name type="scientific">Pseudodesulfovibrio indicus</name>
    <dbReference type="NCBI Taxonomy" id="1716143"/>
    <lineage>
        <taxon>Bacteria</taxon>
        <taxon>Pseudomonadati</taxon>
        <taxon>Thermodesulfobacteriota</taxon>
        <taxon>Desulfovibrionia</taxon>
        <taxon>Desulfovibrionales</taxon>
        <taxon>Desulfovibrionaceae</taxon>
    </lineage>
</organism>
<dbReference type="PANTHER" id="PTHR30383">
    <property type="entry name" value="THIOESTERASE 1/PROTEASE 1/LYSOPHOSPHOLIPASE L1"/>
    <property type="match status" value="1"/>
</dbReference>
<evidence type="ECO:0000313" key="6">
    <source>
        <dbReference type="Proteomes" id="UP000295506"/>
    </source>
</evidence>
<feature type="transmembrane region" description="Helical" evidence="1">
    <location>
        <begin position="12"/>
        <end position="35"/>
    </location>
</feature>
<proteinExistence type="predicted"/>
<keyword evidence="1" id="KW-0472">Membrane</keyword>
<dbReference type="RefSeq" id="WP_066806810.1">
    <property type="nucleotide sequence ID" value="NZ_CP014206.1"/>
</dbReference>
<evidence type="ECO:0000256" key="1">
    <source>
        <dbReference type="SAM" id="Phobius"/>
    </source>
</evidence>
<keyword evidence="1" id="KW-1133">Transmembrane helix</keyword>
<dbReference type="AlphaFoldDB" id="A0A126QTR6"/>